<reference evidence="1" key="1">
    <citation type="journal article" date="2021" name="Genome Biol. Evol.">
        <title>A High-Quality Reference Genome for a Parasitic Bivalve with Doubly Uniparental Inheritance (Bivalvia: Unionida).</title>
        <authorList>
            <person name="Smith C.H."/>
        </authorList>
    </citation>
    <scope>NUCLEOTIDE SEQUENCE</scope>
    <source>
        <strain evidence="1">CHS0354</strain>
    </source>
</reference>
<evidence type="ECO:0000313" key="1">
    <source>
        <dbReference type="EMBL" id="KAK3603172.1"/>
    </source>
</evidence>
<name>A0AAE0T3L7_9BIVA</name>
<keyword evidence="2" id="KW-1185">Reference proteome</keyword>
<protein>
    <submittedName>
        <fullName evidence="1">Uncharacterized protein</fullName>
    </submittedName>
</protein>
<comment type="caution">
    <text evidence="1">The sequence shown here is derived from an EMBL/GenBank/DDBJ whole genome shotgun (WGS) entry which is preliminary data.</text>
</comment>
<feature type="non-terminal residue" evidence="1">
    <location>
        <position position="1"/>
    </location>
</feature>
<accession>A0AAE0T3L7</accession>
<organism evidence="1 2">
    <name type="scientific">Potamilus streckersoni</name>
    <dbReference type="NCBI Taxonomy" id="2493646"/>
    <lineage>
        <taxon>Eukaryota</taxon>
        <taxon>Metazoa</taxon>
        <taxon>Spiralia</taxon>
        <taxon>Lophotrochozoa</taxon>
        <taxon>Mollusca</taxon>
        <taxon>Bivalvia</taxon>
        <taxon>Autobranchia</taxon>
        <taxon>Heteroconchia</taxon>
        <taxon>Palaeoheterodonta</taxon>
        <taxon>Unionida</taxon>
        <taxon>Unionoidea</taxon>
        <taxon>Unionidae</taxon>
        <taxon>Ambleminae</taxon>
        <taxon>Lampsilini</taxon>
        <taxon>Potamilus</taxon>
    </lineage>
</organism>
<sequence length="57" mass="6439">IMFLTLSRSTHSAEVLISQSLSEQFQCFMTFILTRGVLRGSFFPPHDKYVSKLSAAL</sequence>
<dbReference type="AlphaFoldDB" id="A0AAE0T3L7"/>
<reference evidence="1" key="2">
    <citation type="journal article" date="2021" name="Genome Biol. Evol.">
        <title>Developing a high-quality reference genome for a parasitic bivalve with doubly uniparental inheritance (Bivalvia: Unionida).</title>
        <authorList>
            <person name="Smith C.H."/>
        </authorList>
    </citation>
    <scope>NUCLEOTIDE SEQUENCE</scope>
    <source>
        <strain evidence="1">CHS0354</strain>
        <tissue evidence="1">Mantle</tissue>
    </source>
</reference>
<dbReference type="Proteomes" id="UP001195483">
    <property type="component" value="Unassembled WGS sequence"/>
</dbReference>
<gene>
    <name evidence="1" type="ORF">CHS0354_043005</name>
</gene>
<dbReference type="EMBL" id="JAEAOA010002359">
    <property type="protein sequence ID" value="KAK3603172.1"/>
    <property type="molecule type" value="Genomic_DNA"/>
</dbReference>
<reference evidence="1" key="3">
    <citation type="submission" date="2023-05" db="EMBL/GenBank/DDBJ databases">
        <authorList>
            <person name="Smith C.H."/>
        </authorList>
    </citation>
    <scope>NUCLEOTIDE SEQUENCE</scope>
    <source>
        <strain evidence="1">CHS0354</strain>
        <tissue evidence="1">Mantle</tissue>
    </source>
</reference>
<evidence type="ECO:0000313" key="2">
    <source>
        <dbReference type="Proteomes" id="UP001195483"/>
    </source>
</evidence>
<proteinExistence type="predicted"/>